<gene>
    <name evidence="1" type="ORF">WJX75_004627</name>
</gene>
<accession>A0ABR2YMP1</accession>
<dbReference type="Proteomes" id="UP001491310">
    <property type="component" value="Unassembled WGS sequence"/>
</dbReference>
<organism evidence="1 2">
    <name type="scientific">Coccomyxa subellipsoidea</name>
    <dbReference type="NCBI Taxonomy" id="248742"/>
    <lineage>
        <taxon>Eukaryota</taxon>
        <taxon>Viridiplantae</taxon>
        <taxon>Chlorophyta</taxon>
        <taxon>core chlorophytes</taxon>
        <taxon>Trebouxiophyceae</taxon>
        <taxon>Trebouxiophyceae incertae sedis</taxon>
        <taxon>Coccomyxaceae</taxon>
        <taxon>Coccomyxa</taxon>
    </lineage>
</organism>
<sequence>MLRRAALQAYQPRCRPHVSGQAHYNTSGAEIGPVSQALKEALETCNFINASADQAYLETDPAARTTKDEYIMRYQQFARDDLERALQKYDALHNTIGEAEMKQLKKAEVQFALTVADSLLARDKLTRALRSGKEKLKEKHASGLNRDDLVFCGD</sequence>
<keyword evidence="2" id="KW-1185">Reference proteome</keyword>
<proteinExistence type="predicted"/>
<reference evidence="1 2" key="1">
    <citation type="journal article" date="2024" name="Nat. Commun.">
        <title>Phylogenomics reveals the evolutionary origins of lichenization in chlorophyte algae.</title>
        <authorList>
            <person name="Puginier C."/>
            <person name="Libourel C."/>
            <person name="Otte J."/>
            <person name="Skaloud P."/>
            <person name="Haon M."/>
            <person name="Grisel S."/>
            <person name="Petersen M."/>
            <person name="Berrin J.G."/>
            <person name="Delaux P.M."/>
            <person name="Dal Grande F."/>
            <person name="Keller J."/>
        </authorList>
    </citation>
    <scope>NUCLEOTIDE SEQUENCE [LARGE SCALE GENOMIC DNA]</scope>
    <source>
        <strain evidence="1 2">SAG 216-7</strain>
    </source>
</reference>
<evidence type="ECO:0000313" key="1">
    <source>
        <dbReference type="EMBL" id="KAK9908234.1"/>
    </source>
</evidence>
<evidence type="ECO:0000313" key="2">
    <source>
        <dbReference type="Proteomes" id="UP001491310"/>
    </source>
</evidence>
<protein>
    <submittedName>
        <fullName evidence="1">Uncharacterized protein</fullName>
    </submittedName>
</protein>
<name>A0ABR2YMP1_9CHLO</name>
<comment type="caution">
    <text evidence="1">The sequence shown here is derived from an EMBL/GenBank/DDBJ whole genome shotgun (WGS) entry which is preliminary data.</text>
</comment>
<dbReference type="EMBL" id="JALJOT010000008">
    <property type="protein sequence ID" value="KAK9908234.1"/>
    <property type="molecule type" value="Genomic_DNA"/>
</dbReference>